<evidence type="ECO:0000313" key="1">
    <source>
        <dbReference type="EMBL" id="SNR72715.1"/>
    </source>
</evidence>
<dbReference type="EMBL" id="FZNY01000002">
    <property type="protein sequence ID" value="SNR72715.1"/>
    <property type="molecule type" value="Genomic_DNA"/>
</dbReference>
<name>A0A238YNJ5_9FLAO</name>
<accession>A0A238YNJ5</accession>
<keyword evidence="2" id="KW-1185">Reference proteome</keyword>
<dbReference type="RefSeq" id="WP_089370996.1">
    <property type="nucleotide sequence ID" value="NZ_BMEP01000001.1"/>
</dbReference>
<protein>
    <recommendedName>
        <fullName evidence="3">NlpE N-terminal domain-containing protein</fullName>
    </recommendedName>
</protein>
<dbReference type="Proteomes" id="UP000198379">
    <property type="component" value="Unassembled WGS sequence"/>
</dbReference>
<reference evidence="1 2" key="1">
    <citation type="submission" date="2017-06" db="EMBL/GenBank/DDBJ databases">
        <authorList>
            <person name="Kim H.J."/>
            <person name="Triplett B.A."/>
        </authorList>
    </citation>
    <scope>NUCLEOTIDE SEQUENCE [LARGE SCALE GENOMIC DNA]</scope>
    <source>
        <strain evidence="1 2">DSM 25597</strain>
    </source>
</reference>
<proteinExistence type="predicted"/>
<dbReference type="OrthoDB" id="1442373at2"/>
<evidence type="ECO:0008006" key="3">
    <source>
        <dbReference type="Google" id="ProtNLM"/>
    </source>
</evidence>
<organism evidence="1 2">
    <name type="scientific">Dokdonia pacifica</name>
    <dbReference type="NCBI Taxonomy" id="1627892"/>
    <lineage>
        <taxon>Bacteria</taxon>
        <taxon>Pseudomonadati</taxon>
        <taxon>Bacteroidota</taxon>
        <taxon>Flavobacteriia</taxon>
        <taxon>Flavobacteriales</taxon>
        <taxon>Flavobacteriaceae</taxon>
        <taxon>Dokdonia</taxon>
    </lineage>
</organism>
<evidence type="ECO:0000313" key="2">
    <source>
        <dbReference type="Proteomes" id="UP000198379"/>
    </source>
</evidence>
<gene>
    <name evidence="1" type="ORF">SAMN06265376_102229</name>
</gene>
<sequence length="142" mass="16561">MKSIITLLLVTSAILPSSQTTPYSGEYANKNKTENGEVYEWHLSLKEDGTFLYHFYRDLNCNQCIEEHFYGKGTWKGSKKVITFYAKETDIDVNHTINFNKSKARVYKKTSKNKSKKNHKQSIWFYASETPSIKGLQLYKEK</sequence>
<dbReference type="AlphaFoldDB" id="A0A238YNJ5"/>